<feature type="chain" id="PRO_5002089090" evidence="1">
    <location>
        <begin position="19"/>
        <end position="156"/>
    </location>
</feature>
<keyword evidence="3" id="KW-1185">Reference proteome</keyword>
<evidence type="ECO:0000256" key="1">
    <source>
        <dbReference type="SAM" id="SignalP"/>
    </source>
</evidence>
<keyword evidence="1" id="KW-0732">Signal</keyword>
<name>A0A0B4DIN9_9FLAO</name>
<dbReference type="OrthoDB" id="1272782at2"/>
<evidence type="ECO:0000313" key="2">
    <source>
        <dbReference type="EMBL" id="KIC64250.1"/>
    </source>
</evidence>
<reference evidence="2 3" key="1">
    <citation type="submission" date="2014-12" db="EMBL/GenBank/DDBJ databases">
        <title>Genome sequencing of Chryseobacterium taiwanense TPW19.</title>
        <authorList>
            <person name="Tan P.W."/>
            <person name="Chan K.-G."/>
        </authorList>
    </citation>
    <scope>NUCLEOTIDE SEQUENCE [LARGE SCALE GENOMIC DNA]</scope>
    <source>
        <strain evidence="2 3">TPW19</strain>
    </source>
</reference>
<accession>A0A0B4DIN9</accession>
<dbReference type="RefSeq" id="WP_039366107.1">
    <property type="nucleotide sequence ID" value="NZ_JWTA01000004.1"/>
</dbReference>
<evidence type="ECO:0000313" key="3">
    <source>
        <dbReference type="Proteomes" id="UP000031167"/>
    </source>
</evidence>
<comment type="caution">
    <text evidence="2">The sequence shown here is derived from an EMBL/GenBank/DDBJ whole genome shotgun (WGS) entry which is preliminary data.</text>
</comment>
<dbReference type="Proteomes" id="UP000031167">
    <property type="component" value="Unassembled WGS sequence"/>
</dbReference>
<sequence>MKRLLSAVSLFLILIIQAQEKITLNKGEITIPIGKKVLLKPEIKNNTISKFEIVKEENITEKIDFFDMLRNYKKDDVKDNSVELLFSEGQLMGSPIFVLNVIQKTGKNMIFKAKIRLKGSSSYQSTSITPSISNTAHMEQWKDNIDSIILYDFELN</sequence>
<proteinExistence type="predicted"/>
<gene>
    <name evidence="2" type="ORF">RM51_05940</name>
</gene>
<dbReference type="EMBL" id="JWTA01000004">
    <property type="protein sequence ID" value="KIC64250.1"/>
    <property type="molecule type" value="Genomic_DNA"/>
</dbReference>
<organism evidence="2 3">
    <name type="scientific">Chryseobacterium taiwanense</name>
    <dbReference type="NCBI Taxonomy" id="363331"/>
    <lineage>
        <taxon>Bacteria</taxon>
        <taxon>Pseudomonadati</taxon>
        <taxon>Bacteroidota</taxon>
        <taxon>Flavobacteriia</taxon>
        <taxon>Flavobacteriales</taxon>
        <taxon>Weeksellaceae</taxon>
        <taxon>Chryseobacterium group</taxon>
        <taxon>Chryseobacterium</taxon>
    </lineage>
</organism>
<protein>
    <submittedName>
        <fullName evidence="2">Uncharacterized protein</fullName>
    </submittedName>
</protein>
<dbReference type="AlphaFoldDB" id="A0A0B4DIN9"/>
<feature type="signal peptide" evidence="1">
    <location>
        <begin position="1"/>
        <end position="18"/>
    </location>
</feature>